<feature type="region of interest" description="Disordered" evidence="1">
    <location>
        <begin position="254"/>
        <end position="358"/>
    </location>
</feature>
<feature type="compositionally biased region" description="Basic and acidic residues" evidence="1">
    <location>
        <begin position="149"/>
        <end position="164"/>
    </location>
</feature>
<keyword evidence="3" id="KW-1185">Reference proteome</keyword>
<reference evidence="2" key="1">
    <citation type="thesis" date="2020" institute="ProQuest LLC" country="789 East Eisenhower Parkway, Ann Arbor, MI, USA">
        <title>Comparative Genomics and Chromosome Evolution.</title>
        <authorList>
            <person name="Mudd A.B."/>
        </authorList>
    </citation>
    <scope>NUCLEOTIDE SEQUENCE</scope>
    <source>
        <strain evidence="2">237g6f4</strain>
        <tissue evidence="2">Blood</tissue>
    </source>
</reference>
<dbReference type="AlphaFoldDB" id="A0AAV6ZL85"/>
<accession>A0AAV6ZL85</accession>
<protein>
    <recommendedName>
        <fullName evidence="4">APC membrane recruitment protein 1</fullName>
    </recommendedName>
</protein>
<feature type="compositionally biased region" description="Acidic residues" evidence="1">
    <location>
        <begin position="122"/>
        <end position="148"/>
    </location>
</feature>
<organism evidence="2 3">
    <name type="scientific">Engystomops pustulosus</name>
    <name type="common">Tungara frog</name>
    <name type="synonym">Physalaemus pustulosus</name>
    <dbReference type="NCBI Taxonomy" id="76066"/>
    <lineage>
        <taxon>Eukaryota</taxon>
        <taxon>Metazoa</taxon>
        <taxon>Chordata</taxon>
        <taxon>Craniata</taxon>
        <taxon>Vertebrata</taxon>
        <taxon>Euteleostomi</taxon>
        <taxon>Amphibia</taxon>
        <taxon>Batrachia</taxon>
        <taxon>Anura</taxon>
        <taxon>Neobatrachia</taxon>
        <taxon>Hyloidea</taxon>
        <taxon>Leptodactylidae</taxon>
        <taxon>Leiuperinae</taxon>
        <taxon>Engystomops</taxon>
    </lineage>
</organism>
<evidence type="ECO:0000313" key="2">
    <source>
        <dbReference type="EMBL" id="KAG8548147.1"/>
    </source>
</evidence>
<feature type="compositionally biased region" description="Basic and acidic residues" evidence="1">
    <location>
        <begin position="278"/>
        <end position="298"/>
    </location>
</feature>
<name>A0AAV6ZL85_ENGPU</name>
<sequence>MGDPLITPLRGCQLVVSTSPRVHPFPDSIRSDERQPFTDRSLYTADSEDEDDRARSKKTKDIKPEKPCSSSEADDKGESQKPLNMFFESVKSELRYGTSEYSDISDSEGSEANCTNQKSASEDSDSSGDEESQEDPADVKEEDAEATGDEDHCWSNDETPRKSEFPSSTSTVEDAVEGMLSMASLHYPSRSLAEARGTGCKIGLVYPQLHIKFSQEKVDSREQKLFKNGHHSNEDEGLTTSHWISQMDSDPQDYCEAVKSQRREHYSESSGLAPKIKRYSESEDWDSPRYHHEEKYEQEGSLSPGDCDFSEGSLSPDMIYGDTSPTVPLHPTKRPASNPPPISNQATKGKRPKKGMATAKQRLGKILKLNRHGHTRFFV</sequence>
<feature type="region of interest" description="Disordered" evidence="1">
    <location>
        <begin position="19"/>
        <end position="174"/>
    </location>
</feature>
<evidence type="ECO:0000313" key="3">
    <source>
        <dbReference type="Proteomes" id="UP000824782"/>
    </source>
</evidence>
<evidence type="ECO:0008006" key="4">
    <source>
        <dbReference type="Google" id="ProtNLM"/>
    </source>
</evidence>
<dbReference type="EMBL" id="WNYA01000504">
    <property type="protein sequence ID" value="KAG8548147.1"/>
    <property type="molecule type" value="Genomic_DNA"/>
</dbReference>
<evidence type="ECO:0000256" key="1">
    <source>
        <dbReference type="SAM" id="MobiDB-lite"/>
    </source>
</evidence>
<gene>
    <name evidence="2" type="ORF">GDO81_026477</name>
</gene>
<proteinExistence type="predicted"/>
<comment type="caution">
    <text evidence="2">The sequence shown here is derived from an EMBL/GenBank/DDBJ whole genome shotgun (WGS) entry which is preliminary data.</text>
</comment>
<dbReference type="Proteomes" id="UP000824782">
    <property type="component" value="Unassembled WGS sequence"/>
</dbReference>